<proteinExistence type="predicted"/>
<evidence type="ECO:0000313" key="4">
    <source>
        <dbReference type="Proteomes" id="UP000255355"/>
    </source>
</evidence>
<sequence>MAKAVFTKLPKHPTTRVVVVGLGRFGGSLARELVEHGSEVLAIDSDARLVQQYSDELTHVAVADTTDPDALEQLGVPDFPHAVVGIGSDLEASILTTSLLVDFRIPRIWAKANSRQHGRILERIGAHHVVLPEFDMGERIAHLVTGRMLDYIEFDEDYAMVRTTAPKAVIGMTLTESGLREHFNVTVVAIKRPGGEFTYATPETVVAEGDQLIVSGSIACVESFADLV</sequence>
<dbReference type="AlphaFoldDB" id="A0A370GDK8"/>
<feature type="domain" description="RCK N-terminal" evidence="1">
    <location>
        <begin position="14"/>
        <end position="131"/>
    </location>
</feature>
<dbReference type="InterPro" id="IPR006037">
    <property type="entry name" value="RCK_C"/>
</dbReference>
<evidence type="ECO:0000259" key="2">
    <source>
        <dbReference type="PROSITE" id="PS51202"/>
    </source>
</evidence>
<dbReference type="InterPro" id="IPR036291">
    <property type="entry name" value="NAD(P)-bd_dom_sf"/>
</dbReference>
<dbReference type="Gene3D" id="3.40.50.720">
    <property type="entry name" value="NAD(P)-binding Rossmann-like Domain"/>
    <property type="match status" value="1"/>
</dbReference>
<dbReference type="Proteomes" id="UP000255355">
    <property type="component" value="Unassembled WGS sequence"/>
</dbReference>
<dbReference type="PROSITE" id="PS51202">
    <property type="entry name" value="RCK_C"/>
    <property type="match status" value="1"/>
</dbReference>
<gene>
    <name evidence="3" type="ORF">DFR68_13020</name>
</gene>
<dbReference type="SUPFAM" id="SSF116726">
    <property type="entry name" value="TrkA C-terminal domain-like"/>
    <property type="match status" value="1"/>
</dbReference>
<dbReference type="InterPro" id="IPR036721">
    <property type="entry name" value="RCK_C_sf"/>
</dbReference>
<dbReference type="PANTHER" id="PTHR43833:SF7">
    <property type="entry name" value="KTR SYSTEM POTASSIUM UPTAKE PROTEIN C"/>
    <property type="match status" value="1"/>
</dbReference>
<accession>A0A370GDK8</accession>
<comment type="caution">
    <text evidence="3">The sequence shown here is derived from an EMBL/GenBank/DDBJ whole genome shotgun (WGS) entry which is preliminary data.</text>
</comment>
<evidence type="ECO:0000313" key="3">
    <source>
        <dbReference type="EMBL" id="RDI41771.1"/>
    </source>
</evidence>
<dbReference type="GO" id="GO:0008324">
    <property type="term" value="F:monoatomic cation transmembrane transporter activity"/>
    <property type="evidence" value="ECO:0007669"/>
    <property type="project" value="InterPro"/>
</dbReference>
<protein>
    <submittedName>
        <fullName evidence="3">Trk system potassium uptake protein TrkA</fullName>
    </submittedName>
</protein>
<keyword evidence="4" id="KW-1185">Reference proteome</keyword>
<dbReference type="InterPro" id="IPR003148">
    <property type="entry name" value="RCK_N"/>
</dbReference>
<dbReference type="Pfam" id="PF02254">
    <property type="entry name" value="TrkA_N"/>
    <property type="match status" value="1"/>
</dbReference>
<feature type="domain" description="RCK C-terminal" evidence="2">
    <location>
        <begin position="146"/>
        <end position="228"/>
    </location>
</feature>
<reference evidence="3 4" key="1">
    <citation type="submission" date="2018-07" db="EMBL/GenBank/DDBJ databases">
        <title>Genomic Encyclopedia of Type Strains, Phase IV (KMG-IV): sequencing the most valuable type-strain genomes for metagenomic binning, comparative biology and taxonomic classification.</title>
        <authorList>
            <person name="Goeker M."/>
        </authorList>
    </citation>
    <scope>NUCLEOTIDE SEQUENCE [LARGE SCALE GENOMIC DNA]</scope>
    <source>
        <strain evidence="3 4">DSM 44952</strain>
    </source>
</reference>
<dbReference type="GO" id="GO:0006813">
    <property type="term" value="P:potassium ion transport"/>
    <property type="evidence" value="ECO:0007669"/>
    <property type="project" value="InterPro"/>
</dbReference>
<dbReference type="PANTHER" id="PTHR43833">
    <property type="entry name" value="POTASSIUM CHANNEL PROTEIN 2-RELATED-RELATED"/>
    <property type="match status" value="1"/>
</dbReference>
<dbReference type="EMBL" id="QQAZ01000030">
    <property type="protein sequence ID" value="RDI41771.1"/>
    <property type="molecule type" value="Genomic_DNA"/>
</dbReference>
<dbReference type="Gene3D" id="3.30.70.1450">
    <property type="entry name" value="Regulator of K+ conductance, C-terminal domain"/>
    <property type="match status" value="1"/>
</dbReference>
<dbReference type="Pfam" id="PF02080">
    <property type="entry name" value="TrkA_C"/>
    <property type="match status" value="1"/>
</dbReference>
<evidence type="ECO:0000259" key="1">
    <source>
        <dbReference type="PROSITE" id="PS51201"/>
    </source>
</evidence>
<dbReference type="STRING" id="1210089.GCA_001613165_07655"/>
<dbReference type="PROSITE" id="PS51201">
    <property type="entry name" value="RCK_N"/>
    <property type="match status" value="1"/>
</dbReference>
<dbReference type="SUPFAM" id="SSF51735">
    <property type="entry name" value="NAD(P)-binding Rossmann-fold domains"/>
    <property type="match status" value="1"/>
</dbReference>
<dbReference type="InterPro" id="IPR050721">
    <property type="entry name" value="Trk_Ktr_HKT_K-transport"/>
</dbReference>
<name>A0A370GDK8_9NOCA</name>
<organism evidence="3 4">
    <name type="scientific">Nocardia mexicana</name>
    <dbReference type="NCBI Taxonomy" id="279262"/>
    <lineage>
        <taxon>Bacteria</taxon>
        <taxon>Bacillati</taxon>
        <taxon>Actinomycetota</taxon>
        <taxon>Actinomycetes</taxon>
        <taxon>Mycobacteriales</taxon>
        <taxon>Nocardiaceae</taxon>
        <taxon>Nocardia</taxon>
    </lineage>
</organism>
<dbReference type="RefSeq" id="WP_246011788.1">
    <property type="nucleotide sequence ID" value="NZ_QQAZ01000030.1"/>
</dbReference>